<dbReference type="SMART" id="SM00008">
    <property type="entry name" value="HormR"/>
    <property type="match status" value="1"/>
</dbReference>
<evidence type="ECO:0000256" key="11">
    <source>
        <dbReference type="SAM" id="Phobius"/>
    </source>
</evidence>
<evidence type="ECO:0000313" key="14">
    <source>
        <dbReference type="EMBL" id="CAD7658583.1"/>
    </source>
</evidence>
<dbReference type="Pfam" id="PF00002">
    <property type="entry name" value="7tm_2"/>
    <property type="match status" value="1"/>
</dbReference>
<organism evidence="14">
    <name type="scientific">Oppiella nova</name>
    <dbReference type="NCBI Taxonomy" id="334625"/>
    <lineage>
        <taxon>Eukaryota</taxon>
        <taxon>Metazoa</taxon>
        <taxon>Ecdysozoa</taxon>
        <taxon>Arthropoda</taxon>
        <taxon>Chelicerata</taxon>
        <taxon>Arachnida</taxon>
        <taxon>Acari</taxon>
        <taxon>Acariformes</taxon>
        <taxon>Sarcoptiformes</taxon>
        <taxon>Oribatida</taxon>
        <taxon>Brachypylina</taxon>
        <taxon>Oppioidea</taxon>
        <taxon>Oppiidae</taxon>
        <taxon>Oppiella</taxon>
    </lineage>
</organism>
<comment type="similarity">
    <text evidence="2">Belongs to the G-protein coupled receptor 2 family.</text>
</comment>
<evidence type="ECO:0000259" key="13">
    <source>
        <dbReference type="PROSITE" id="PS50261"/>
    </source>
</evidence>
<dbReference type="PRINTS" id="PR00249">
    <property type="entry name" value="GPCRSECRETIN"/>
</dbReference>
<dbReference type="InterPro" id="IPR036445">
    <property type="entry name" value="GPCR_2_extracell_dom_sf"/>
</dbReference>
<protein>
    <recommendedName>
        <fullName evidence="16">Calcitonin receptor</fullName>
    </recommendedName>
</protein>
<dbReference type="Pfam" id="PF02793">
    <property type="entry name" value="HRM"/>
    <property type="match status" value="1"/>
</dbReference>
<dbReference type="GO" id="GO:0005886">
    <property type="term" value="C:plasma membrane"/>
    <property type="evidence" value="ECO:0007669"/>
    <property type="project" value="UniProtKB-SubCell"/>
</dbReference>
<evidence type="ECO:0000256" key="3">
    <source>
        <dbReference type="ARBA" id="ARBA00022475"/>
    </source>
</evidence>
<keyword evidence="5 11" id="KW-1133">Transmembrane helix</keyword>
<keyword evidence="15" id="KW-1185">Reference proteome</keyword>
<dbReference type="InterPro" id="IPR000832">
    <property type="entry name" value="GPCR_2_secretin-like"/>
</dbReference>
<evidence type="ECO:0008006" key="16">
    <source>
        <dbReference type="Google" id="ProtNLM"/>
    </source>
</evidence>
<dbReference type="PROSITE" id="PS50227">
    <property type="entry name" value="G_PROTEIN_RECEP_F2_3"/>
    <property type="match status" value="1"/>
</dbReference>
<evidence type="ECO:0000259" key="12">
    <source>
        <dbReference type="PROSITE" id="PS50227"/>
    </source>
</evidence>
<feature type="transmembrane region" description="Helical" evidence="11">
    <location>
        <begin position="297"/>
        <end position="315"/>
    </location>
</feature>
<feature type="transmembrane region" description="Helical" evidence="11">
    <location>
        <begin position="219"/>
        <end position="240"/>
    </location>
</feature>
<name>A0A7R9QVR7_9ACAR</name>
<evidence type="ECO:0000256" key="2">
    <source>
        <dbReference type="ARBA" id="ARBA00005314"/>
    </source>
</evidence>
<dbReference type="AlphaFoldDB" id="A0A7R9QVR7"/>
<evidence type="ECO:0000256" key="1">
    <source>
        <dbReference type="ARBA" id="ARBA00004651"/>
    </source>
</evidence>
<keyword evidence="8" id="KW-0675">Receptor</keyword>
<evidence type="ECO:0000256" key="10">
    <source>
        <dbReference type="ARBA" id="ARBA00023224"/>
    </source>
</evidence>
<dbReference type="SUPFAM" id="SSF111418">
    <property type="entry name" value="Hormone receptor domain"/>
    <property type="match status" value="1"/>
</dbReference>
<accession>A0A7R9QVR7</accession>
<keyword evidence="7 11" id="KW-0472">Membrane</keyword>
<dbReference type="PROSITE" id="PS00650">
    <property type="entry name" value="G_PROTEIN_RECEP_F2_2"/>
    <property type="match status" value="1"/>
</dbReference>
<dbReference type="EMBL" id="CAJPVJ010015316">
    <property type="protein sequence ID" value="CAG2175769.1"/>
    <property type="molecule type" value="Genomic_DNA"/>
</dbReference>
<keyword evidence="6" id="KW-0297">G-protein coupled receptor</keyword>
<dbReference type="GO" id="GO:0007188">
    <property type="term" value="P:adenylate cyclase-modulating G protein-coupled receptor signaling pathway"/>
    <property type="evidence" value="ECO:0007669"/>
    <property type="project" value="TreeGrafter"/>
</dbReference>
<sequence>MADVDAAWANDTIVNRAIFVVGEGHGKHRYNVPFNFSDLDIANWQDDIFLTQFENEFYMNTFLSCCSDAQKCCEKQLQEPVDPSGTGRRCPAKWDGWMCWDSALPGRVEFQKCPGMSHNILGYHPTECANEYASKHCLDNGTWATKWLLYDDQHPEDGYYMDEDTHYDYCTHPMASDRLRQAHTSLGIYIFSLVLCVIGMLAAYLHRRIVLSFAEERHFLYYYLFGWGAPVLVMIPYIIVHSLEEYDINCWTTPMFYPELIYDILPVTCVVLNALLLFNVVRVLMTKLRSSPDHFRAGLRASLILLPVFGIQYTFYIANIDPFESCSTGVFVAKYIQIVIEALQGAIVTTIFCFLNGEVHTHVKRTIHKIIPRSSIMLTEQQELDKTTE</sequence>
<evidence type="ECO:0000256" key="4">
    <source>
        <dbReference type="ARBA" id="ARBA00022692"/>
    </source>
</evidence>
<dbReference type="Gene3D" id="4.10.1240.10">
    <property type="entry name" value="GPCR, family 2, extracellular hormone receptor domain"/>
    <property type="match status" value="1"/>
</dbReference>
<feature type="domain" description="G-protein coupled receptors family 2 profile 1" evidence="12">
    <location>
        <begin position="72"/>
        <end position="174"/>
    </location>
</feature>
<comment type="subcellular location">
    <subcellularLocation>
        <location evidence="1">Cell membrane</location>
        <topology evidence="1">Multi-pass membrane protein</topology>
    </subcellularLocation>
</comment>
<keyword evidence="4 11" id="KW-0812">Transmembrane</keyword>
<keyword evidence="9" id="KW-0325">Glycoprotein</keyword>
<dbReference type="Gene3D" id="1.20.1070.10">
    <property type="entry name" value="Rhodopsin 7-helix transmembrane proteins"/>
    <property type="match status" value="1"/>
</dbReference>
<dbReference type="InterPro" id="IPR017981">
    <property type="entry name" value="GPCR_2-like_7TM"/>
</dbReference>
<evidence type="ECO:0000313" key="15">
    <source>
        <dbReference type="Proteomes" id="UP000728032"/>
    </source>
</evidence>
<feature type="domain" description="G-protein coupled receptors family 2 profile 2" evidence="13">
    <location>
        <begin position="200"/>
        <end position="356"/>
    </location>
</feature>
<evidence type="ECO:0000256" key="7">
    <source>
        <dbReference type="ARBA" id="ARBA00023136"/>
    </source>
</evidence>
<gene>
    <name evidence="14" type="ORF">ONB1V03_LOCUS15204</name>
</gene>
<dbReference type="GO" id="GO:0008528">
    <property type="term" value="F:G protein-coupled peptide receptor activity"/>
    <property type="evidence" value="ECO:0007669"/>
    <property type="project" value="TreeGrafter"/>
</dbReference>
<dbReference type="PANTHER" id="PTHR45620">
    <property type="entry name" value="PDF RECEPTOR-LIKE PROTEIN-RELATED"/>
    <property type="match status" value="1"/>
</dbReference>
<evidence type="ECO:0000256" key="6">
    <source>
        <dbReference type="ARBA" id="ARBA00023040"/>
    </source>
</evidence>
<dbReference type="EMBL" id="OC930141">
    <property type="protein sequence ID" value="CAD7658583.1"/>
    <property type="molecule type" value="Genomic_DNA"/>
</dbReference>
<evidence type="ECO:0000256" key="8">
    <source>
        <dbReference type="ARBA" id="ARBA00023170"/>
    </source>
</evidence>
<evidence type="ECO:0000256" key="5">
    <source>
        <dbReference type="ARBA" id="ARBA00022989"/>
    </source>
</evidence>
<proteinExistence type="inferred from homology"/>
<reference evidence="14" key="1">
    <citation type="submission" date="2020-11" db="EMBL/GenBank/DDBJ databases">
        <authorList>
            <person name="Tran Van P."/>
        </authorList>
    </citation>
    <scope>NUCLEOTIDE SEQUENCE</scope>
</reference>
<dbReference type="InterPro" id="IPR017983">
    <property type="entry name" value="GPCR_2_secretin-like_CS"/>
</dbReference>
<dbReference type="Proteomes" id="UP000728032">
    <property type="component" value="Unassembled WGS sequence"/>
</dbReference>
<evidence type="ECO:0000256" key="9">
    <source>
        <dbReference type="ARBA" id="ARBA00023180"/>
    </source>
</evidence>
<feature type="transmembrane region" description="Helical" evidence="11">
    <location>
        <begin position="335"/>
        <end position="355"/>
    </location>
</feature>
<dbReference type="GO" id="GO:0007166">
    <property type="term" value="P:cell surface receptor signaling pathway"/>
    <property type="evidence" value="ECO:0007669"/>
    <property type="project" value="InterPro"/>
</dbReference>
<keyword evidence="3" id="KW-1003">Cell membrane</keyword>
<feature type="transmembrane region" description="Helical" evidence="11">
    <location>
        <begin position="186"/>
        <end position="207"/>
    </location>
</feature>
<keyword evidence="10" id="KW-0807">Transducer</keyword>
<dbReference type="PROSITE" id="PS50261">
    <property type="entry name" value="G_PROTEIN_RECEP_F2_4"/>
    <property type="match status" value="1"/>
</dbReference>
<dbReference type="InterPro" id="IPR050332">
    <property type="entry name" value="GPCR_2"/>
</dbReference>
<feature type="transmembrane region" description="Helical" evidence="11">
    <location>
        <begin position="260"/>
        <end position="285"/>
    </location>
</feature>
<dbReference type="PROSITE" id="PS00649">
    <property type="entry name" value="G_PROTEIN_RECEP_F2_1"/>
    <property type="match status" value="1"/>
</dbReference>
<dbReference type="OrthoDB" id="16753at2759"/>
<dbReference type="InterPro" id="IPR001879">
    <property type="entry name" value="GPCR_2_extracellular_dom"/>
</dbReference>